<name>A0A391NV00_9EUKA</name>
<sequence>GTDMGEWCDRLTAEAEANEIPMGEGREWGPGEVVVREADAPADLLSGELNPGPMGGEEVVVEGGHAADGYVESKESEYNPFE</sequence>
<organism evidence="1 2">
    <name type="scientific">Kipferlia bialata</name>
    <dbReference type="NCBI Taxonomy" id="797122"/>
    <lineage>
        <taxon>Eukaryota</taxon>
        <taxon>Metamonada</taxon>
        <taxon>Carpediemonas-like organisms</taxon>
        <taxon>Kipferlia</taxon>
    </lineage>
</organism>
<feature type="non-terminal residue" evidence="1">
    <location>
        <position position="1"/>
    </location>
</feature>
<reference evidence="1 2" key="1">
    <citation type="journal article" date="2018" name="PLoS ONE">
        <title>The draft genome of Kipferlia bialata reveals reductive genome evolution in fornicate parasites.</title>
        <authorList>
            <person name="Tanifuji G."/>
            <person name="Takabayashi S."/>
            <person name="Kume K."/>
            <person name="Takagi M."/>
            <person name="Nakayama T."/>
            <person name="Kamikawa R."/>
            <person name="Inagaki Y."/>
            <person name="Hashimoto T."/>
        </authorList>
    </citation>
    <scope>NUCLEOTIDE SEQUENCE [LARGE SCALE GENOMIC DNA]</scope>
    <source>
        <strain evidence="1">NY0173</strain>
    </source>
</reference>
<comment type="caution">
    <text evidence="1">The sequence shown here is derived from an EMBL/GenBank/DDBJ whole genome shotgun (WGS) entry which is preliminary data.</text>
</comment>
<accession>A0A391NV00</accession>
<proteinExistence type="predicted"/>
<keyword evidence="2" id="KW-1185">Reference proteome</keyword>
<evidence type="ECO:0000313" key="1">
    <source>
        <dbReference type="EMBL" id="GCA62323.1"/>
    </source>
</evidence>
<dbReference type="Proteomes" id="UP000265618">
    <property type="component" value="Unassembled WGS sequence"/>
</dbReference>
<gene>
    <name evidence="1" type="ORF">KIPB_002809</name>
</gene>
<protein>
    <submittedName>
        <fullName evidence="1">Uncharacterized protein</fullName>
    </submittedName>
</protein>
<dbReference type="EMBL" id="BDIP01000495">
    <property type="protein sequence ID" value="GCA62323.1"/>
    <property type="molecule type" value="Genomic_DNA"/>
</dbReference>
<dbReference type="AlphaFoldDB" id="A0A391NV00"/>
<evidence type="ECO:0000313" key="2">
    <source>
        <dbReference type="Proteomes" id="UP000265618"/>
    </source>
</evidence>